<reference evidence="5 6" key="1">
    <citation type="submission" date="2017-06" db="EMBL/GenBank/DDBJ databases">
        <authorList>
            <person name="Kim H.J."/>
            <person name="Triplett B.A."/>
        </authorList>
    </citation>
    <scope>NUCLEOTIDE SEQUENCE [LARGE SCALE GENOMIC DNA]</scope>
    <source>
        <strain evidence="5 6">DSM 11445</strain>
    </source>
</reference>
<evidence type="ECO:0000259" key="4">
    <source>
        <dbReference type="PROSITE" id="PS50949"/>
    </source>
</evidence>
<evidence type="ECO:0000256" key="3">
    <source>
        <dbReference type="ARBA" id="ARBA00023163"/>
    </source>
</evidence>
<feature type="domain" description="HTH gntR-type" evidence="4">
    <location>
        <begin position="16"/>
        <end position="83"/>
    </location>
</feature>
<dbReference type="SUPFAM" id="SSF48008">
    <property type="entry name" value="GntR ligand-binding domain-like"/>
    <property type="match status" value="1"/>
</dbReference>
<evidence type="ECO:0000256" key="1">
    <source>
        <dbReference type="ARBA" id="ARBA00023015"/>
    </source>
</evidence>
<keyword evidence="2" id="KW-0238">DNA-binding</keyword>
<keyword evidence="3" id="KW-0804">Transcription</keyword>
<evidence type="ECO:0000256" key="2">
    <source>
        <dbReference type="ARBA" id="ARBA00023125"/>
    </source>
</evidence>
<dbReference type="SMART" id="SM00895">
    <property type="entry name" value="FCD"/>
    <property type="match status" value="1"/>
</dbReference>
<evidence type="ECO:0000313" key="6">
    <source>
        <dbReference type="Proteomes" id="UP000198440"/>
    </source>
</evidence>
<keyword evidence="1" id="KW-0805">Transcription regulation</keyword>
<dbReference type="Pfam" id="PF07729">
    <property type="entry name" value="FCD"/>
    <property type="match status" value="1"/>
</dbReference>
<dbReference type="SMART" id="SM00345">
    <property type="entry name" value="HTH_GNTR"/>
    <property type="match status" value="1"/>
</dbReference>
<dbReference type="CDD" id="cd07377">
    <property type="entry name" value="WHTH_GntR"/>
    <property type="match status" value="1"/>
</dbReference>
<dbReference type="InterPro" id="IPR036388">
    <property type="entry name" value="WH-like_DNA-bd_sf"/>
</dbReference>
<dbReference type="EMBL" id="FZON01000064">
    <property type="protein sequence ID" value="SNT16397.1"/>
    <property type="molecule type" value="Genomic_DNA"/>
</dbReference>
<dbReference type="AlphaFoldDB" id="A0A239KDI5"/>
<dbReference type="InterPro" id="IPR000524">
    <property type="entry name" value="Tscrpt_reg_HTH_GntR"/>
</dbReference>
<proteinExistence type="predicted"/>
<dbReference type="Gene3D" id="1.20.120.530">
    <property type="entry name" value="GntR ligand-binding domain-like"/>
    <property type="match status" value="1"/>
</dbReference>
<dbReference type="PANTHER" id="PTHR43537">
    <property type="entry name" value="TRANSCRIPTIONAL REGULATOR, GNTR FAMILY"/>
    <property type="match status" value="1"/>
</dbReference>
<sequence length="228" mass="26535">MHRVSKSELANNLSAEDLVRDITQKLEEDIVFGHLHPRERLVEEEIAERFGVKRYIARQAILQLERLGLVERIRNRGAVVRLYSPKEVNDINMVREQLESQAAQLIPLPLDEDALKRLEDIQIRHSRGIDEENKREIFQANIAFHKELFGHCGNDALVEAINIFAQKSHSYRSIFTTEKEALRWAADAHSAMIKACRDGDREKLVQTCREHLAPAKNRYIEMWKSRFS</sequence>
<dbReference type="PROSITE" id="PS50949">
    <property type="entry name" value="HTH_GNTR"/>
    <property type="match status" value="1"/>
</dbReference>
<dbReference type="GO" id="GO:0003677">
    <property type="term" value="F:DNA binding"/>
    <property type="evidence" value="ECO:0007669"/>
    <property type="project" value="UniProtKB-KW"/>
</dbReference>
<dbReference type="Proteomes" id="UP000198440">
    <property type="component" value="Unassembled WGS sequence"/>
</dbReference>
<dbReference type="InterPro" id="IPR008920">
    <property type="entry name" value="TF_FadR/GntR_C"/>
</dbReference>
<dbReference type="PANTHER" id="PTHR43537:SF49">
    <property type="entry name" value="TRANSCRIPTIONAL REGULATORY PROTEIN"/>
    <property type="match status" value="1"/>
</dbReference>
<protein>
    <submittedName>
        <fullName evidence="5">Transcriptional regulator, GntR family</fullName>
    </submittedName>
</protein>
<gene>
    <name evidence="5" type="ORF">SAMN04488078_106412</name>
</gene>
<dbReference type="Gene3D" id="1.10.10.10">
    <property type="entry name" value="Winged helix-like DNA-binding domain superfamily/Winged helix DNA-binding domain"/>
    <property type="match status" value="1"/>
</dbReference>
<name>A0A239KDI5_9RHOB</name>
<dbReference type="InterPro" id="IPR036390">
    <property type="entry name" value="WH_DNA-bd_sf"/>
</dbReference>
<dbReference type="Pfam" id="PF00392">
    <property type="entry name" value="GntR"/>
    <property type="match status" value="1"/>
</dbReference>
<dbReference type="SUPFAM" id="SSF46785">
    <property type="entry name" value="Winged helix' DNA-binding domain"/>
    <property type="match status" value="1"/>
</dbReference>
<dbReference type="OrthoDB" id="8638122at2"/>
<dbReference type="InterPro" id="IPR011711">
    <property type="entry name" value="GntR_C"/>
</dbReference>
<dbReference type="GO" id="GO:0003700">
    <property type="term" value="F:DNA-binding transcription factor activity"/>
    <property type="evidence" value="ECO:0007669"/>
    <property type="project" value="InterPro"/>
</dbReference>
<evidence type="ECO:0000313" key="5">
    <source>
        <dbReference type="EMBL" id="SNT16397.1"/>
    </source>
</evidence>
<organism evidence="5 6">
    <name type="scientific">Antarctobacter heliothermus</name>
    <dbReference type="NCBI Taxonomy" id="74033"/>
    <lineage>
        <taxon>Bacteria</taxon>
        <taxon>Pseudomonadati</taxon>
        <taxon>Pseudomonadota</taxon>
        <taxon>Alphaproteobacteria</taxon>
        <taxon>Rhodobacterales</taxon>
        <taxon>Roseobacteraceae</taxon>
        <taxon>Antarctobacter</taxon>
    </lineage>
</organism>
<accession>A0A239KDI5</accession>